<accession>A0A1S1PWM9</accession>
<comment type="caution">
    <text evidence="8">The sequence shown here is derived from an EMBL/GenBank/DDBJ whole genome shotgun (WGS) entry which is preliminary data.</text>
</comment>
<dbReference type="InterPro" id="IPR035398">
    <property type="entry name" value="Bac_rhamnosid_C"/>
</dbReference>
<name>A0A1S1PWM9_9ACTN</name>
<feature type="domain" description="Alpha-L-rhamnosidase concanavalin-like" evidence="4">
    <location>
        <begin position="215"/>
        <end position="313"/>
    </location>
</feature>
<dbReference type="RefSeq" id="WP_071065077.1">
    <property type="nucleotide sequence ID" value="NZ_MAXA01000225.1"/>
</dbReference>
<evidence type="ECO:0000313" key="8">
    <source>
        <dbReference type="EMBL" id="OHV27093.1"/>
    </source>
</evidence>
<feature type="domain" description="Alpha-L-rhamnosidase six-hairpin glycosidase" evidence="6">
    <location>
        <begin position="317"/>
        <end position="664"/>
    </location>
</feature>
<evidence type="ECO:0000256" key="1">
    <source>
        <dbReference type="ARBA" id="ARBA00001445"/>
    </source>
</evidence>
<dbReference type="InterPro" id="IPR016007">
    <property type="entry name" value="Alpha_rhamnosid"/>
</dbReference>
<evidence type="ECO:0000256" key="2">
    <source>
        <dbReference type="ARBA" id="ARBA00012652"/>
    </source>
</evidence>
<evidence type="ECO:0000259" key="5">
    <source>
        <dbReference type="Pfam" id="PF08531"/>
    </source>
</evidence>
<dbReference type="Pfam" id="PF05592">
    <property type="entry name" value="Bac_rhamnosid"/>
    <property type="match status" value="1"/>
</dbReference>
<dbReference type="InterPro" id="IPR008928">
    <property type="entry name" value="6-hairpin_glycosidase_sf"/>
</dbReference>
<dbReference type="Gene3D" id="1.50.10.10">
    <property type="match status" value="1"/>
</dbReference>
<dbReference type="Proteomes" id="UP000179769">
    <property type="component" value="Unassembled WGS sequence"/>
</dbReference>
<reference evidence="9" key="1">
    <citation type="submission" date="2016-07" db="EMBL/GenBank/DDBJ databases">
        <title>Frankia sp. NRRL B-16219 Genome sequencing.</title>
        <authorList>
            <person name="Ghodhbane-Gtari F."/>
            <person name="Swanson E."/>
            <person name="Gueddou A."/>
            <person name="Louati M."/>
            <person name="Nouioui I."/>
            <person name="Hezbri K."/>
            <person name="Abebe-Akele F."/>
            <person name="Simpson S."/>
            <person name="Morris K."/>
            <person name="Thomas K."/>
            <person name="Gtari M."/>
            <person name="Tisa L.S."/>
        </authorList>
    </citation>
    <scope>NUCLEOTIDE SEQUENCE [LARGE SCALE GENOMIC DNA]</scope>
    <source>
        <strain evidence="9">NRRL B-16219</strain>
    </source>
</reference>
<dbReference type="PANTHER" id="PTHR33307:SF6">
    <property type="entry name" value="ALPHA-RHAMNOSIDASE (EUROFUNG)-RELATED"/>
    <property type="match status" value="1"/>
</dbReference>
<dbReference type="SUPFAM" id="SSF48208">
    <property type="entry name" value="Six-hairpin glycosidases"/>
    <property type="match status" value="1"/>
</dbReference>
<dbReference type="InterPro" id="IPR012341">
    <property type="entry name" value="6hp_glycosidase-like_sf"/>
</dbReference>
<dbReference type="PANTHER" id="PTHR33307">
    <property type="entry name" value="ALPHA-RHAMNOSIDASE (EUROFUNG)"/>
    <property type="match status" value="1"/>
</dbReference>
<dbReference type="Pfam" id="PF08531">
    <property type="entry name" value="Bac_rhamnosid_N"/>
    <property type="match status" value="1"/>
</dbReference>
<dbReference type="InterPro" id="IPR013737">
    <property type="entry name" value="Bac_rhamnosid_N"/>
</dbReference>
<protein>
    <recommendedName>
        <fullName evidence="2">alpha-L-rhamnosidase</fullName>
        <ecNumber evidence="2">3.2.1.40</ecNumber>
    </recommendedName>
</protein>
<evidence type="ECO:0000256" key="3">
    <source>
        <dbReference type="ARBA" id="ARBA00022801"/>
    </source>
</evidence>
<dbReference type="Pfam" id="PF17389">
    <property type="entry name" value="Bac_rhamnosid6H"/>
    <property type="match status" value="1"/>
</dbReference>
<evidence type="ECO:0000259" key="6">
    <source>
        <dbReference type="Pfam" id="PF17389"/>
    </source>
</evidence>
<dbReference type="GO" id="GO:0005975">
    <property type="term" value="P:carbohydrate metabolic process"/>
    <property type="evidence" value="ECO:0007669"/>
    <property type="project" value="InterPro"/>
</dbReference>
<keyword evidence="9" id="KW-1185">Reference proteome</keyword>
<dbReference type="InterPro" id="IPR008902">
    <property type="entry name" value="Rhamnosid_concanavalin"/>
</dbReference>
<dbReference type="Pfam" id="PF17390">
    <property type="entry name" value="Bac_rhamnosid_C"/>
    <property type="match status" value="1"/>
</dbReference>
<dbReference type="PIRSF" id="PIRSF010631">
    <property type="entry name" value="A-rhamnsds"/>
    <property type="match status" value="1"/>
</dbReference>
<organism evidence="8 9">
    <name type="scientific">Parafrankia soli</name>
    <dbReference type="NCBI Taxonomy" id="2599596"/>
    <lineage>
        <taxon>Bacteria</taxon>
        <taxon>Bacillati</taxon>
        <taxon>Actinomycetota</taxon>
        <taxon>Actinomycetes</taxon>
        <taxon>Frankiales</taxon>
        <taxon>Frankiaceae</taxon>
        <taxon>Parafrankia</taxon>
    </lineage>
</organism>
<comment type="catalytic activity">
    <reaction evidence="1">
        <text>Hydrolysis of terminal non-reducing alpha-L-rhamnose residues in alpha-L-rhamnosides.</text>
        <dbReference type="EC" id="3.2.1.40"/>
    </reaction>
</comment>
<proteinExistence type="predicted"/>
<sequence>MPPRWNAAFIAAPSDPGGRDPVPAPYLRREFTVGAGLRSATLHVTAVGLIEAHLNGAPVGDEVLAPGWTSYRHRLVVSSHEVTGLVVEGVNALVAVLGEGWAVGRLTWEEGKRAVWADRPAGFLQLDLDYGDRVEVIASGADWRAGTGATLADSIYDGETHDARREPVGWAEPGFDDAEWSPVEVVPRDLNTLIAPSAPPIRRVQELPAVDILTTPAGRTVVDFGQNLSGWVRLTVRGAAGTTIVLRHTETLIDGEADFRPNRTALATDRYILRGGGPETWEPRFTFHGFRYVEVEGWPGRLDTEAMTAVVVHSDMRRTGWFETSDELVNQLHRNVVWSMRGNFVGVPTDCPQRDERLGWTGDINAFGLTAAFLYDVRGVLGSWLTDLAAEQREQGHVPLVVPDVGAMPITTPTALWGDVAVSLPWTLYQQYGDRELLAAQYESMTAFIDSVERLLDERGLWNSGFQFGDWLDPDAPPKNPAGGKTDAYLVASAYLCHTTHQLARTAEVLGHADDAARYTALHQRVRAAFRDEWVTPSGLVANDTATAYALAICFDILDPAQQARAGRRLAELVDKAGHRISTGFAGTPLVAYALSRTDQLDTAYRLLLQTECPSFLYPVTRGATTIWERWDAIRPDGTLHDTGMTSLNHYALGAIADWLHRVVGGLEPVEPGYRRMRIAPRPGGGLTHARLTHDTPYGRVRVAWRQEPDSRVAIDVDVPPGATADVVLPGHPDDLIVQAGPGSHRWEYDVPTPERPIHTLDTPLKELFRDSALWAALQPVLRRHLPQFADADSGTEPSLPSLRVLLGYFPAQAPALEADLLAVLRT</sequence>
<evidence type="ECO:0000313" key="9">
    <source>
        <dbReference type="Proteomes" id="UP000179769"/>
    </source>
</evidence>
<gene>
    <name evidence="8" type="ORF">BBK14_21080</name>
</gene>
<dbReference type="AlphaFoldDB" id="A0A1S1PWM9"/>
<feature type="domain" description="Alpha-L-rhamnosidase C-terminal" evidence="7">
    <location>
        <begin position="666"/>
        <end position="739"/>
    </location>
</feature>
<dbReference type="GO" id="GO:0030596">
    <property type="term" value="F:alpha-L-rhamnosidase activity"/>
    <property type="evidence" value="ECO:0007669"/>
    <property type="project" value="UniProtKB-EC"/>
</dbReference>
<dbReference type="EMBL" id="MAXA01000225">
    <property type="protein sequence ID" value="OHV27093.1"/>
    <property type="molecule type" value="Genomic_DNA"/>
</dbReference>
<feature type="domain" description="Bacterial alpha-L-rhamnosidase N-terminal" evidence="5">
    <location>
        <begin position="37"/>
        <end position="205"/>
    </location>
</feature>
<dbReference type="Gene3D" id="2.60.120.260">
    <property type="entry name" value="Galactose-binding domain-like"/>
    <property type="match status" value="2"/>
</dbReference>
<dbReference type="InterPro" id="IPR035396">
    <property type="entry name" value="Bac_rhamnosid6H"/>
</dbReference>
<dbReference type="Gene3D" id="2.60.420.10">
    <property type="entry name" value="Maltose phosphorylase, domain 3"/>
    <property type="match status" value="1"/>
</dbReference>
<dbReference type="OrthoDB" id="9761045at2"/>
<evidence type="ECO:0000259" key="7">
    <source>
        <dbReference type="Pfam" id="PF17390"/>
    </source>
</evidence>
<keyword evidence="3" id="KW-0378">Hydrolase</keyword>
<evidence type="ECO:0000259" key="4">
    <source>
        <dbReference type="Pfam" id="PF05592"/>
    </source>
</evidence>
<dbReference type="EC" id="3.2.1.40" evidence="2"/>